<reference evidence="8" key="1">
    <citation type="submission" date="2013-11" db="EMBL/GenBank/DDBJ databases">
        <title>Genome sequence of the fusiform rust pathogen reveals effectors for host alternation and coevolution with pine.</title>
        <authorList>
            <consortium name="DOE Joint Genome Institute"/>
            <person name="Smith K."/>
            <person name="Pendleton A."/>
            <person name="Kubisiak T."/>
            <person name="Anderson C."/>
            <person name="Salamov A."/>
            <person name="Aerts A."/>
            <person name="Riley R."/>
            <person name="Clum A."/>
            <person name="Lindquist E."/>
            <person name="Ence D."/>
            <person name="Campbell M."/>
            <person name="Kronenberg Z."/>
            <person name="Feau N."/>
            <person name="Dhillon B."/>
            <person name="Hamelin R."/>
            <person name="Burleigh J."/>
            <person name="Smith J."/>
            <person name="Yandell M."/>
            <person name="Nelson C."/>
            <person name="Grigoriev I."/>
            <person name="Davis J."/>
        </authorList>
    </citation>
    <scope>NUCLEOTIDE SEQUENCE</scope>
    <source>
        <strain evidence="8">G11</strain>
    </source>
</reference>
<evidence type="ECO:0000313" key="8">
    <source>
        <dbReference type="EMBL" id="KAG0145196.1"/>
    </source>
</evidence>
<feature type="region of interest" description="Disordered" evidence="6">
    <location>
        <begin position="583"/>
        <end position="602"/>
    </location>
</feature>
<feature type="transmembrane region" description="Helical" evidence="7">
    <location>
        <begin position="211"/>
        <end position="231"/>
    </location>
</feature>
<dbReference type="PANTHER" id="PTHR19432:SF35">
    <property type="entry name" value="SOLUTE CARRIER FAMILY 45 MEMBER 3 ISOFORM X1"/>
    <property type="match status" value="1"/>
</dbReference>
<feature type="transmembrane region" description="Helical" evidence="7">
    <location>
        <begin position="174"/>
        <end position="196"/>
    </location>
</feature>
<sequence>MNAANSSSRPFHISRATDEITQFPSYETMHQLSTSPNSRSHSAALFATLAGNKLGSNHGSAKGSPHSRTSRFANVRIGSSSTHNNLSSSASTLNSAELATATRRSSGAFHFLTSLVPGLSSPRSYSAQNSHVTSTILLDHGDGEGDSRHADRQLNCGVEVDEQALNSGQAIARLVPLTISLLSSNLVFTVLIWYSIPFLIKLELSAYSKTLLWLASPISSLLVPPLVGTISDLSYKDPHRRRVWIAGSTFLLLVSLLTLSFCQPMGALVTYIIGGDQGDWDPERAIHVEFNSTCIGIISLYASFLALDTLTLSSRALMLDQVLAINQNSVNVWASRMAHLGNLIGFTIVCFSDARHGSKEPQLLRELVGYSIPLLILTSSLTCLTQTECPPSKYTHRPSSMNFRHLFKFFKQFLRTLPIPIRRVCYVQVFSSIGWLTILYHAKSLVTRFTLVEMTATGSALTEPLIRYSERQGSMAMLKFSIVSLASSIVLPFLCAVGQTKYVVEKRGRRWNKFRKFLTTLTPRNVWTTSFVGYVVLMCCTFGIDTAAGASAVVILLGLPWAVAQWVPFALLMEYTRSIEETSTASTEVTHPPSPPLRPRRSSVLIATPPQVHKFEPRANERTGLLSSPPEESVPGLSLLMGAQPSSTQTGGCTLAVHELAKVAPHFLVSIITSIMFNIVYFITTTTEISFSSSSSSAPVERPTDLLWFFRLTAFSALSGMFLTRRIVVPTSELEYWDELEYQIYESERAERGSLLEDAG</sequence>
<evidence type="ECO:0000256" key="4">
    <source>
        <dbReference type="ARBA" id="ARBA00022989"/>
    </source>
</evidence>
<feature type="transmembrane region" description="Helical" evidence="7">
    <location>
        <begin position="424"/>
        <end position="442"/>
    </location>
</feature>
<keyword evidence="5 7" id="KW-0472">Membrane</keyword>
<dbReference type="GO" id="GO:0005886">
    <property type="term" value="C:plasma membrane"/>
    <property type="evidence" value="ECO:0007669"/>
    <property type="project" value="TreeGrafter"/>
</dbReference>
<feature type="transmembrane region" description="Helical" evidence="7">
    <location>
        <begin position="706"/>
        <end position="724"/>
    </location>
</feature>
<evidence type="ECO:0000313" key="9">
    <source>
        <dbReference type="Proteomes" id="UP000886653"/>
    </source>
</evidence>
<name>A0A9P6NEA7_9BASI</name>
<dbReference type="Proteomes" id="UP000886653">
    <property type="component" value="Unassembled WGS sequence"/>
</dbReference>
<feature type="transmembrane region" description="Helical" evidence="7">
    <location>
        <begin position="285"/>
        <end position="307"/>
    </location>
</feature>
<comment type="caution">
    <text evidence="8">The sequence shown here is derived from an EMBL/GenBank/DDBJ whole genome shotgun (WGS) entry which is preliminary data.</text>
</comment>
<keyword evidence="9" id="KW-1185">Reference proteome</keyword>
<feature type="transmembrane region" description="Helical" evidence="7">
    <location>
        <begin position="243"/>
        <end position="273"/>
    </location>
</feature>
<keyword evidence="4 7" id="KW-1133">Transmembrane helix</keyword>
<evidence type="ECO:0000256" key="5">
    <source>
        <dbReference type="ARBA" id="ARBA00023136"/>
    </source>
</evidence>
<proteinExistence type="predicted"/>
<dbReference type="EMBL" id="MU167281">
    <property type="protein sequence ID" value="KAG0145196.1"/>
    <property type="molecule type" value="Genomic_DNA"/>
</dbReference>
<dbReference type="PANTHER" id="PTHR19432">
    <property type="entry name" value="SUGAR TRANSPORTER"/>
    <property type="match status" value="1"/>
</dbReference>
<dbReference type="OrthoDB" id="28755at2759"/>
<evidence type="ECO:0000256" key="6">
    <source>
        <dbReference type="SAM" id="MobiDB-lite"/>
    </source>
</evidence>
<feature type="transmembrane region" description="Helical" evidence="7">
    <location>
        <begin position="550"/>
        <end position="572"/>
    </location>
</feature>
<protein>
    <submittedName>
        <fullName evidence="8">Uncharacterized protein</fullName>
    </submittedName>
</protein>
<feature type="transmembrane region" description="Helical" evidence="7">
    <location>
        <begin position="667"/>
        <end position="686"/>
    </location>
</feature>
<evidence type="ECO:0000256" key="7">
    <source>
        <dbReference type="SAM" id="Phobius"/>
    </source>
</evidence>
<organism evidence="8 9">
    <name type="scientific">Cronartium quercuum f. sp. fusiforme G11</name>
    <dbReference type="NCBI Taxonomy" id="708437"/>
    <lineage>
        <taxon>Eukaryota</taxon>
        <taxon>Fungi</taxon>
        <taxon>Dikarya</taxon>
        <taxon>Basidiomycota</taxon>
        <taxon>Pucciniomycotina</taxon>
        <taxon>Pucciniomycetes</taxon>
        <taxon>Pucciniales</taxon>
        <taxon>Coleosporiaceae</taxon>
        <taxon>Cronartium</taxon>
    </lineage>
</organism>
<evidence type="ECO:0000256" key="2">
    <source>
        <dbReference type="ARBA" id="ARBA00022448"/>
    </source>
</evidence>
<keyword evidence="3 7" id="KW-0812">Transmembrane</keyword>
<feature type="transmembrane region" description="Helical" evidence="7">
    <location>
        <begin position="525"/>
        <end position="544"/>
    </location>
</feature>
<dbReference type="GO" id="GO:0008506">
    <property type="term" value="F:sucrose:proton symporter activity"/>
    <property type="evidence" value="ECO:0007669"/>
    <property type="project" value="TreeGrafter"/>
</dbReference>
<accession>A0A9P6NEA7</accession>
<dbReference type="AlphaFoldDB" id="A0A9P6NEA7"/>
<gene>
    <name evidence="8" type="ORF">CROQUDRAFT_133901</name>
</gene>
<evidence type="ECO:0000256" key="3">
    <source>
        <dbReference type="ARBA" id="ARBA00022692"/>
    </source>
</evidence>
<feature type="transmembrane region" description="Helical" evidence="7">
    <location>
        <begin position="480"/>
        <end position="504"/>
    </location>
</feature>
<dbReference type="InterPro" id="IPR036259">
    <property type="entry name" value="MFS_trans_sf"/>
</dbReference>
<keyword evidence="2" id="KW-0813">Transport</keyword>
<dbReference type="SUPFAM" id="SSF103473">
    <property type="entry name" value="MFS general substrate transporter"/>
    <property type="match status" value="2"/>
</dbReference>
<evidence type="ECO:0000256" key="1">
    <source>
        <dbReference type="ARBA" id="ARBA00004141"/>
    </source>
</evidence>
<comment type="subcellular location">
    <subcellularLocation>
        <location evidence="1">Membrane</location>
        <topology evidence="1">Multi-pass membrane protein</topology>
    </subcellularLocation>
</comment>